<evidence type="ECO:0000313" key="10">
    <source>
        <dbReference type="EMBL" id="MDY0883079.1"/>
    </source>
</evidence>
<dbReference type="SUPFAM" id="SSF55874">
    <property type="entry name" value="ATPase domain of HSP90 chaperone/DNA topoisomerase II/histidine kinase"/>
    <property type="match status" value="1"/>
</dbReference>
<dbReference type="SUPFAM" id="SSF47384">
    <property type="entry name" value="Homodimeric domain of signal transducing histidine kinase"/>
    <property type="match status" value="1"/>
</dbReference>
<keyword evidence="5" id="KW-0547">Nucleotide-binding</keyword>
<evidence type="ECO:0000313" key="11">
    <source>
        <dbReference type="Proteomes" id="UP001279642"/>
    </source>
</evidence>
<keyword evidence="7 10" id="KW-0067">ATP-binding</keyword>
<dbReference type="InterPro" id="IPR036097">
    <property type="entry name" value="HisK_dim/P_sf"/>
</dbReference>
<comment type="caution">
    <text evidence="10">The sequence shown here is derived from an EMBL/GenBank/DDBJ whole genome shotgun (WGS) entry which is preliminary data.</text>
</comment>
<dbReference type="Gene3D" id="1.10.287.130">
    <property type="match status" value="1"/>
</dbReference>
<organism evidence="10 11">
    <name type="scientific">Dongia soli</name>
    <dbReference type="NCBI Taxonomy" id="600628"/>
    <lineage>
        <taxon>Bacteria</taxon>
        <taxon>Pseudomonadati</taxon>
        <taxon>Pseudomonadota</taxon>
        <taxon>Alphaproteobacteria</taxon>
        <taxon>Rhodospirillales</taxon>
        <taxon>Dongiaceae</taxon>
        <taxon>Dongia</taxon>
    </lineage>
</organism>
<dbReference type="InterPro" id="IPR004358">
    <property type="entry name" value="Sig_transdc_His_kin-like_C"/>
</dbReference>
<evidence type="ECO:0000256" key="6">
    <source>
        <dbReference type="ARBA" id="ARBA00022777"/>
    </source>
</evidence>
<dbReference type="GO" id="GO:0005524">
    <property type="term" value="F:ATP binding"/>
    <property type="evidence" value="ECO:0007669"/>
    <property type="project" value="UniProtKB-KW"/>
</dbReference>
<dbReference type="SMART" id="SM00091">
    <property type="entry name" value="PAS"/>
    <property type="match status" value="1"/>
</dbReference>
<dbReference type="SMART" id="SM00387">
    <property type="entry name" value="HATPase_c"/>
    <property type="match status" value="1"/>
</dbReference>
<dbReference type="PANTHER" id="PTHR43065">
    <property type="entry name" value="SENSOR HISTIDINE KINASE"/>
    <property type="match status" value="1"/>
</dbReference>
<dbReference type="InterPro" id="IPR036890">
    <property type="entry name" value="HATPase_C_sf"/>
</dbReference>
<dbReference type="InterPro" id="IPR035965">
    <property type="entry name" value="PAS-like_dom_sf"/>
</dbReference>
<comment type="catalytic activity">
    <reaction evidence="1">
        <text>ATP + protein L-histidine = ADP + protein N-phospho-L-histidine.</text>
        <dbReference type="EC" id="2.7.13.3"/>
    </reaction>
</comment>
<feature type="domain" description="Histidine kinase" evidence="9">
    <location>
        <begin position="142"/>
        <end position="360"/>
    </location>
</feature>
<dbReference type="PROSITE" id="PS50109">
    <property type="entry name" value="HIS_KIN"/>
    <property type="match status" value="1"/>
</dbReference>
<dbReference type="RefSeq" id="WP_320508129.1">
    <property type="nucleotide sequence ID" value="NZ_JAXCLW010000002.1"/>
</dbReference>
<dbReference type="Pfam" id="PF00512">
    <property type="entry name" value="HisKA"/>
    <property type="match status" value="1"/>
</dbReference>
<gene>
    <name evidence="10" type="ORF">SMD27_09500</name>
</gene>
<dbReference type="EMBL" id="JAXCLW010000002">
    <property type="protein sequence ID" value="MDY0883079.1"/>
    <property type="molecule type" value="Genomic_DNA"/>
</dbReference>
<name>A0ABU5EA09_9PROT</name>
<dbReference type="Pfam" id="PF02518">
    <property type="entry name" value="HATPase_c"/>
    <property type="match status" value="1"/>
</dbReference>
<protein>
    <recommendedName>
        <fullName evidence="2">histidine kinase</fullName>
        <ecNumber evidence="2">2.7.13.3</ecNumber>
    </recommendedName>
</protein>
<keyword evidence="4" id="KW-0808">Transferase</keyword>
<evidence type="ECO:0000256" key="5">
    <source>
        <dbReference type="ARBA" id="ARBA00022741"/>
    </source>
</evidence>
<dbReference type="InterPro" id="IPR000014">
    <property type="entry name" value="PAS"/>
</dbReference>
<reference evidence="10 11" key="1">
    <citation type="journal article" date="2016" name="Antonie Van Leeuwenhoek">
        <title>Dongia soli sp. nov., isolated from soil from Dokdo, Korea.</title>
        <authorList>
            <person name="Kim D.U."/>
            <person name="Lee H."/>
            <person name="Kim H."/>
            <person name="Kim S.G."/>
            <person name="Ka J.O."/>
        </authorList>
    </citation>
    <scope>NUCLEOTIDE SEQUENCE [LARGE SCALE GENOMIC DNA]</scope>
    <source>
        <strain evidence="10 11">D78</strain>
    </source>
</reference>
<keyword evidence="8" id="KW-0902">Two-component regulatory system</keyword>
<evidence type="ECO:0000256" key="8">
    <source>
        <dbReference type="ARBA" id="ARBA00023012"/>
    </source>
</evidence>
<evidence type="ECO:0000256" key="3">
    <source>
        <dbReference type="ARBA" id="ARBA00022553"/>
    </source>
</evidence>
<evidence type="ECO:0000256" key="7">
    <source>
        <dbReference type="ARBA" id="ARBA00022840"/>
    </source>
</evidence>
<keyword evidence="3" id="KW-0597">Phosphoprotein</keyword>
<evidence type="ECO:0000256" key="2">
    <source>
        <dbReference type="ARBA" id="ARBA00012438"/>
    </source>
</evidence>
<dbReference type="SUPFAM" id="SSF55785">
    <property type="entry name" value="PYP-like sensor domain (PAS domain)"/>
    <property type="match status" value="1"/>
</dbReference>
<sequence>MEATATTDISDRGTILETLPIAVITLDANDVVVDANAAAESLLGQSRALLRVTPLREIIAADNPLFGLIATARHQQISVVEYDLALGGPRFDAAHMAVEIAPMAERPDHVVVALLNRGIEHRISQQQMGRDAARSVRAMAGMLAHEVKNPLSGIRGAAQLLEAKLNGADLQLAELIREETDRIVALINRMEMFTDDRAPRLEAVNIHEVLDRVRRLAQHGVAAKIDFQMHFDPSLPPVNGNRDMLIQAFFNLVRNAAEACPAEGGMITLTTSYQTGLRLGNRAGSWRYNRCVTVTVEDNGSGIPTHLQARLFDPFVSEKPGGKGLGLALVAKIVQDHAGIIEFTSELGKTQFSIMLPLHEEQRPRKAGSAP</sequence>
<dbReference type="Gene3D" id="3.30.450.20">
    <property type="entry name" value="PAS domain"/>
    <property type="match status" value="1"/>
</dbReference>
<dbReference type="PANTHER" id="PTHR43065:SF10">
    <property type="entry name" value="PEROXIDE STRESS-ACTIVATED HISTIDINE KINASE MAK3"/>
    <property type="match status" value="1"/>
</dbReference>
<dbReference type="SMART" id="SM00388">
    <property type="entry name" value="HisKA"/>
    <property type="match status" value="1"/>
</dbReference>
<dbReference type="Gene3D" id="3.30.565.10">
    <property type="entry name" value="Histidine kinase-like ATPase, C-terminal domain"/>
    <property type="match status" value="1"/>
</dbReference>
<dbReference type="InterPro" id="IPR005467">
    <property type="entry name" value="His_kinase_dom"/>
</dbReference>
<dbReference type="InterPro" id="IPR003661">
    <property type="entry name" value="HisK_dim/P_dom"/>
</dbReference>
<dbReference type="EC" id="2.7.13.3" evidence="2"/>
<evidence type="ECO:0000256" key="4">
    <source>
        <dbReference type="ARBA" id="ARBA00022679"/>
    </source>
</evidence>
<proteinExistence type="predicted"/>
<accession>A0ABU5EA09</accession>
<keyword evidence="11" id="KW-1185">Reference proteome</keyword>
<dbReference type="InterPro" id="IPR003594">
    <property type="entry name" value="HATPase_dom"/>
</dbReference>
<keyword evidence="6" id="KW-0418">Kinase</keyword>
<dbReference type="Proteomes" id="UP001279642">
    <property type="component" value="Unassembled WGS sequence"/>
</dbReference>
<dbReference type="CDD" id="cd00130">
    <property type="entry name" value="PAS"/>
    <property type="match status" value="1"/>
</dbReference>
<dbReference type="Pfam" id="PF13188">
    <property type="entry name" value="PAS_8"/>
    <property type="match status" value="1"/>
</dbReference>
<evidence type="ECO:0000259" key="9">
    <source>
        <dbReference type="PROSITE" id="PS50109"/>
    </source>
</evidence>
<dbReference type="CDD" id="cd00082">
    <property type="entry name" value="HisKA"/>
    <property type="match status" value="1"/>
</dbReference>
<dbReference type="PRINTS" id="PR00344">
    <property type="entry name" value="BCTRLSENSOR"/>
</dbReference>
<evidence type="ECO:0000256" key="1">
    <source>
        <dbReference type="ARBA" id="ARBA00000085"/>
    </source>
</evidence>